<accession>A0A369KQ94</accession>
<dbReference type="PROSITE" id="PS51257">
    <property type="entry name" value="PROKAR_LIPOPROTEIN"/>
    <property type="match status" value="1"/>
</dbReference>
<proteinExistence type="predicted"/>
<comment type="caution">
    <text evidence="2">The sequence shown here is derived from an EMBL/GenBank/DDBJ whole genome shotgun (WGS) entry which is preliminary data.</text>
</comment>
<protein>
    <recommendedName>
        <fullName evidence="1">TcdA/TcdB toxin pore forming domain-containing protein</fullName>
    </recommendedName>
</protein>
<dbReference type="Proteomes" id="UP000253934">
    <property type="component" value="Unassembled WGS sequence"/>
</dbReference>
<evidence type="ECO:0000259" key="1">
    <source>
        <dbReference type="Pfam" id="PF12920"/>
    </source>
</evidence>
<name>A0A369KQ94_9BACT</name>
<evidence type="ECO:0000313" key="2">
    <source>
        <dbReference type="EMBL" id="RDB36849.1"/>
    </source>
</evidence>
<evidence type="ECO:0000313" key="3">
    <source>
        <dbReference type="Proteomes" id="UP000253934"/>
    </source>
</evidence>
<organism evidence="2 3">
    <name type="scientific">Spirobacillus cienkowskii</name>
    <dbReference type="NCBI Taxonomy" id="495820"/>
    <lineage>
        <taxon>Bacteria</taxon>
        <taxon>Pseudomonadati</taxon>
        <taxon>Bdellovibrionota</taxon>
        <taxon>Oligoflexia</taxon>
        <taxon>Silvanigrellales</taxon>
        <taxon>Spirobacillus</taxon>
    </lineage>
</organism>
<dbReference type="EMBL" id="QOVW01000021">
    <property type="protein sequence ID" value="RDB36849.1"/>
    <property type="molecule type" value="Genomic_DNA"/>
</dbReference>
<dbReference type="InterPro" id="IPR024769">
    <property type="entry name" value="TcdA/TcdB_pore_forming"/>
</dbReference>
<dbReference type="AlphaFoldDB" id="A0A369KQ94"/>
<keyword evidence="3" id="KW-1185">Reference proteome</keyword>
<sequence>MTKIKYAIKMRLILPIISISFLSSCNNSEFFEYKSNTQYSKICRTKNIEIDLDKLIESDYFKDNKNKILKNKLIELFSQEEFKKLITGKQSNIDYIQTIYPELTSILNLFSESFANINNIDNEVYRNLNIIRYKIDDTLTSLNNQYSWLAKEKLINDNYTILNPNQKKHLDIDLAKYEAFKEMTDNLSNFETKYSEMRADYNIPKNHIPSFFDNNYYENKLKFIDINDSSIYYYHVSEEHYKSFHKFNNYFNEITTKINNLNNIGDYNGLNKAFAIQAFFEYFSSKSTSEDHSALNQILKANSYVNLTQMSLGVTDELQYAAHVAKAIKNPKITQMSSAELFSIGKFGKFISGADIILNGVAVGLDIASLIHAETYSQKVTLGTQLFFNSSGLVIGLGSAIAGSSIAGFLTVPLAGIGIGITGIATNFSTHVENFETVAKYLNQHESSIHNYIRIPKREPTESHDVRKPYLNFAVSTEDNLYLDVIKELDFTENGKIKLKKGSSYISKTKIGDRDTGPYRNVIPFGGGNVRPYPIVNVQDLNNGKFSADNFISIRSTIGLEEKTEINLNKEYFSSIDRDFLMRNTLEKDEINENSHIYFNNIIPDIFLDLNDNYLKKIPDIFLPIAPEIYYSYEYKTVHGPNLSNWAWDGKDYKDRVGRKLHFRNENDFMLTYEYSHDPMGITKLHSYIKNTEIKVKLGSNNVTLITPSLPEEWSNKITYNFEASKGGTYYIIANKGVKYHFTGNEKETFIIDVSSINQKNQEIILNDKNYTFNINGTHFSFDINHRPKAIIFKIKKEKTDENNTKYNDYKITEFNILALNKYPNIVFHNEKEEHSLNYSSLESYVLKNLKSKSASQFIEVTGFPLEEAMKQSAHVNFDELNSEINENYQYKAWYDTHHEQFIYPDYLSYPDLRNRWEELEPNYLSFIGISDNKYYYYFKPKNSLTEKVLYSESINGSLNDLFYIRSKFIPVISNDLLIISNSNDEKYIYSLSSNKIIAIEVNKKFDEKLEYYEYRNELQNYILEFIHNYKFLKFDNFLRVFINNNYDKSSENNWFYINKGSFIKLNSVINTNEKLELLNSYKYSSENLYFYNKDSNKLYMQPYDASFLKELSNNIENIYIENEEIFIQNRDGTQVSIDSKNNYNLLKINIDKLNIDLVNKKLNEIKKYFKNIKIPAILLLTFIENNKNEVGLYFPNENIIEVIKK</sequence>
<gene>
    <name evidence="2" type="ORF">DCC88_02915</name>
</gene>
<reference evidence="2" key="1">
    <citation type="submission" date="2018-04" db="EMBL/GenBank/DDBJ databases">
        <title>Draft genome sequence of the Candidatus Spirobacillus cienkowskii, a pathogen of freshwater Daphnia species, reconstructed from hemolymph metagenomic reads.</title>
        <authorList>
            <person name="Bresciani L."/>
            <person name="Lemos L.N."/>
            <person name="Wale N."/>
            <person name="Lin J.Y."/>
            <person name="Fernandes G.R."/>
            <person name="Duffy M.A."/>
            <person name="Rodrigues J.M."/>
        </authorList>
    </citation>
    <scope>NUCLEOTIDE SEQUENCE [LARGE SCALE GENOMIC DNA]</scope>
    <source>
        <strain evidence="2">Binning01</strain>
    </source>
</reference>
<dbReference type="Pfam" id="PF12920">
    <property type="entry name" value="TcdA_TcdB_pore"/>
    <property type="match status" value="2"/>
</dbReference>
<feature type="domain" description="TcdA/TcdB toxin pore forming" evidence="1">
    <location>
        <begin position="621"/>
        <end position="862"/>
    </location>
</feature>
<feature type="domain" description="TcdA/TcdB toxin pore forming" evidence="1">
    <location>
        <begin position="220"/>
        <end position="500"/>
    </location>
</feature>